<accession>A0A1J7J2J8</accession>
<evidence type="ECO:0000313" key="2">
    <source>
        <dbReference type="EMBL" id="OIW23380.1"/>
    </source>
</evidence>
<dbReference type="Proteomes" id="UP000182658">
    <property type="component" value="Unassembled WGS sequence"/>
</dbReference>
<protein>
    <submittedName>
        <fullName evidence="2">Uncharacterized protein</fullName>
    </submittedName>
</protein>
<reference evidence="2 3" key="1">
    <citation type="submission" date="2016-10" db="EMBL/GenBank/DDBJ databases">
        <title>Draft genome sequence of Coniochaeta ligniaria NRRL30616, a lignocellulolytic fungus for bioabatement of inhibitors in plant biomass hydrolysates.</title>
        <authorList>
            <consortium name="DOE Joint Genome Institute"/>
            <person name="Jimenez D.J."/>
            <person name="Hector R.E."/>
            <person name="Riley R."/>
            <person name="Sun H."/>
            <person name="Grigoriev I.V."/>
            <person name="Van Elsas J.D."/>
            <person name="Nichols N.N."/>
        </authorList>
    </citation>
    <scope>NUCLEOTIDE SEQUENCE [LARGE SCALE GENOMIC DNA]</scope>
    <source>
        <strain evidence="2 3">NRRL 30616</strain>
    </source>
</reference>
<name>A0A1J7J2J8_9PEZI</name>
<dbReference type="AlphaFoldDB" id="A0A1J7J2J8"/>
<gene>
    <name evidence="2" type="ORF">CONLIGDRAFT_686825</name>
</gene>
<dbReference type="OrthoDB" id="4188028at2759"/>
<keyword evidence="3" id="KW-1185">Reference proteome</keyword>
<sequence>MGRALRQPPPIRRPARRRTTAKEISTTSAVATTDSGASAETRGTKTDAETSITMGEGNETIHTTRRPAWRRPFLNPMSVPAGIAALYPVIDARASRDDVGCRYEVAYDEHLGKIKYDGDPEDEPRAKRPGLFGLDDDVSIARLLLMSAHDDVRERSATPGESIVEEKDKGLMDVEDVHGPPLPKKASLLGEYDVRVIAKSRKVECANNPDLFEVLVWASLSSTWAWISLSP</sequence>
<dbReference type="EMBL" id="KV875107">
    <property type="protein sequence ID" value="OIW23380.1"/>
    <property type="molecule type" value="Genomic_DNA"/>
</dbReference>
<evidence type="ECO:0000256" key="1">
    <source>
        <dbReference type="SAM" id="MobiDB-lite"/>
    </source>
</evidence>
<evidence type="ECO:0000313" key="3">
    <source>
        <dbReference type="Proteomes" id="UP000182658"/>
    </source>
</evidence>
<feature type="region of interest" description="Disordered" evidence="1">
    <location>
        <begin position="1"/>
        <end position="68"/>
    </location>
</feature>
<feature type="compositionally biased region" description="Polar residues" evidence="1">
    <location>
        <begin position="22"/>
        <end position="38"/>
    </location>
</feature>
<dbReference type="InParanoid" id="A0A1J7J2J8"/>
<proteinExistence type="predicted"/>
<organism evidence="2 3">
    <name type="scientific">Coniochaeta ligniaria NRRL 30616</name>
    <dbReference type="NCBI Taxonomy" id="1408157"/>
    <lineage>
        <taxon>Eukaryota</taxon>
        <taxon>Fungi</taxon>
        <taxon>Dikarya</taxon>
        <taxon>Ascomycota</taxon>
        <taxon>Pezizomycotina</taxon>
        <taxon>Sordariomycetes</taxon>
        <taxon>Sordariomycetidae</taxon>
        <taxon>Coniochaetales</taxon>
        <taxon>Coniochaetaceae</taxon>
        <taxon>Coniochaeta</taxon>
    </lineage>
</organism>